<keyword evidence="5" id="KW-0238">DNA-binding</keyword>
<keyword evidence="11" id="KW-1185">Reference proteome</keyword>
<protein>
    <submittedName>
        <fullName evidence="10">Fungal-specific transcription factor domain-containing protein</fullName>
    </submittedName>
</protein>
<dbReference type="CDD" id="cd12148">
    <property type="entry name" value="fungal_TF_MHR"/>
    <property type="match status" value="1"/>
</dbReference>
<evidence type="ECO:0000256" key="8">
    <source>
        <dbReference type="SAM" id="MobiDB-lite"/>
    </source>
</evidence>
<evidence type="ECO:0000256" key="7">
    <source>
        <dbReference type="ARBA" id="ARBA00023242"/>
    </source>
</evidence>
<dbReference type="EMBL" id="JAJTJA010000008">
    <property type="protein sequence ID" value="KAH8695536.1"/>
    <property type="molecule type" value="Genomic_DNA"/>
</dbReference>
<evidence type="ECO:0000256" key="1">
    <source>
        <dbReference type="ARBA" id="ARBA00004123"/>
    </source>
</evidence>
<dbReference type="GO" id="GO:0043565">
    <property type="term" value="F:sequence-specific DNA binding"/>
    <property type="evidence" value="ECO:0007669"/>
    <property type="project" value="TreeGrafter"/>
</dbReference>
<dbReference type="GeneID" id="70248728"/>
<dbReference type="GO" id="GO:0000981">
    <property type="term" value="F:DNA-binding transcription factor activity, RNA polymerase II-specific"/>
    <property type="evidence" value="ECO:0007669"/>
    <property type="project" value="InterPro"/>
</dbReference>
<gene>
    <name evidence="10" type="ORF">BGW36DRAFT_398747</name>
</gene>
<dbReference type="AlphaFoldDB" id="A0AAD4KND2"/>
<evidence type="ECO:0000259" key="9">
    <source>
        <dbReference type="PROSITE" id="PS50048"/>
    </source>
</evidence>
<dbReference type="Gene3D" id="4.10.240.10">
    <property type="entry name" value="Zn(2)-C6 fungal-type DNA-binding domain"/>
    <property type="match status" value="1"/>
</dbReference>
<dbReference type="CDD" id="cd00067">
    <property type="entry name" value="GAL4"/>
    <property type="match status" value="1"/>
</dbReference>
<comment type="subcellular location">
    <subcellularLocation>
        <location evidence="1">Nucleus</location>
    </subcellularLocation>
</comment>
<evidence type="ECO:0000256" key="5">
    <source>
        <dbReference type="ARBA" id="ARBA00023125"/>
    </source>
</evidence>
<evidence type="ECO:0000256" key="4">
    <source>
        <dbReference type="ARBA" id="ARBA00023015"/>
    </source>
</evidence>
<proteinExistence type="predicted"/>
<dbReference type="InterPro" id="IPR001138">
    <property type="entry name" value="Zn2Cys6_DnaBD"/>
</dbReference>
<keyword evidence="7" id="KW-0539">Nucleus</keyword>
<dbReference type="Pfam" id="PF04082">
    <property type="entry name" value="Fungal_trans"/>
    <property type="match status" value="1"/>
</dbReference>
<dbReference type="Proteomes" id="UP001201262">
    <property type="component" value="Unassembled WGS sequence"/>
</dbReference>
<evidence type="ECO:0000256" key="6">
    <source>
        <dbReference type="ARBA" id="ARBA00023163"/>
    </source>
</evidence>
<keyword evidence="6" id="KW-0804">Transcription</keyword>
<dbReference type="InterPro" id="IPR036864">
    <property type="entry name" value="Zn2-C6_fun-type_DNA-bd_sf"/>
</dbReference>
<feature type="domain" description="Zn(2)-C6 fungal-type" evidence="9">
    <location>
        <begin position="54"/>
        <end position="85"/>
    </location>
</feature>
<evidence type="ECO:0000256" key="3">
    <source>
        <dbReference type="ARBA" id="ARBA00022833"/>
    </source>
</evidence>
<dbReference type="SMART" id="SM00066">
    <property type="entry name" value="GAL4"/>
    <property type="match status" value="1"/>
</dbReference>
<feature type="region of interest" description="Disordered" evidence="8">
    <location>
        <begin position="1"/>
        <end position="49"/>
    </location>
</feature>
<reference evidence="10" key="1">
    <citation type="submission" date="2021-12" db="EMBL/GenBank/DDBJ databases">
        <title>Convergent genome expansion in fungi linked to evolution of root-endophyte symbiosis.</title>
        <authorList>
            <consortium name="DOE Joint Genome Institute"/>
            <person name="Ke Y.-H."/>
            <person name="Bonito G."/>
            <person name="Liao H.-L."/>
            <person name="Looney B."/>
            <person name="Rojas-Flechas A."/>
            <person name="Nash J."/>
            <person name="Hameed K."/>
            <person name="Schadt C."/>
            <person name="Martin F."/>
            <person name="Crous P.W."/>
            <person name="Miettinen O."/>
            <person name="Magnuson J.K."/>
            <person name="Labbe J."/>
            <person name="Jacobson D."/>
            <person name="Doktycz M.J."/>
            <person name="Veneault-Fourrey C."/>
            <person name="Kuo A."/>
            <person name="Mondo S."/>
            <person name="Calhoun S."/>
            <person name="Riley R."/>
            <person name="Ohm R."/>
            <person name="LaButti K."/>
            <person name="Andreopoulos B."/>
            <person name="Pangilinan J."/>
            <person name="Nolan M."/>
            <person name="Tritt A."/>
            <person name="Clum A."/>
            <person name="Lipzen A."/>
            <person name="Daum C."/>
            <person name="Barry K."/>
            <person name="Grigoriev I.V."/>
            <person name="Vilgalys R."/>
        </authorList>
    </citation>
    <scope>NUCLEOTIDE SEQUENCE</scope>
    <source>
        <strain evidence="10">PMI_201</strain>
    </source>
</reference>
<dbReference type="InterPro" id="IPR007219">
    <property type="entry name" value="XnlR_reg_dom"/>
</dbReference>
<comment type="caution">
    <text evidence="10">The sequence shown here is derived from an EMBL/GenBank/DDBJ whole genome shotgun (WGS) entry which is preliminary data.</text>
</comment>
<dbReference type="PANTHER" id="PTHR47782">
    <property type="entry name" value="ZN(II)2CYS6 TRANSCRIPTION FACTOR (EUROFUNG)-RELATED"/>
    <property type="match status" value="1"/>
</dbReference>
<evidence type="ECO:0000313" key="10">
    <source>
        <dbReference type="EMBL" id="KAH8695536.1"/>
    </source>
</evidence>
<dbReference type="SUPFAM" id="SSF57701">
    <property type="entry name" value="Zn2/Cys6 DNA-binding domain"/>
    <property type="match status" value="1"/>
</dbReference>
<organism evidence="10 11">
    <name type="scientific">Talaromyces proteolyticus</name>
    <dbReference type="NCBI Taxonomy" id="1131652"/>
    <lineage>
        <taxon>Eukaryota</taxon>
        <taxon>Fungi</taxon>
        <taxon>Dikarya</taxon>
        <taxon>Ascomycota</taxon>
        <taxon>Pezizomycotina</taxon>
        <taxon>Eurotiomycetes</taxon>
        <taxon>Eurotiomycetidae</taxon>
        <taxon>Eurotiales</taxon>
        <taxon>Trichocomaceae</taxon>
        <taxon>Talaromyces</taxon>
        <taxon>Talaromyces sect. Bacilispori</taxon>
    </lineage>
</organism>
<keyword evidence="3" id="KW-0862">Zinc</keyword>
<dbReference type="RefSeq" id="XP_046070678.1">
    <property type="nucleotide sequence ID" value="XM_046218441.1"/>
</dbReference>
<dbReference type="SMART" id="SM00906">
    <property type="entry name" value="Fungal_trans"/>
    <property type="match status" value="1"/>
</dbReference>
<dbReference type="GO" id="GO:0045944">
    <property type="term" value="P:positive regulation of transcription by RNA polymerase II"/>
    <property type="evidence" value="ECO:0007669"/>
    <property type="project" value="TreeGrafter"/>
</dbReference>
<sequence>MQGSFQRFRVSRPKPRKGEKPSLSSVNERATLPPTNPSQGERSESSARQSTQSACLRCRRLKKKCTRTRQGGCRLCMAAWLPCSFPRSIQDSQEREKSLQERISWLSAHVNRARPLNAIPVELVETGNDLAIPQTSELPDMRIEPITRLEDRGVRKYGLDDATGFPKHALSKDVRTISRFVDKAAGRRFVEAYFRHVHRAYPFLDRDEVFQDVDLIYVARDKVVAFLEIPTRLSIIMAVGRTTLQRADELGDAEGARIDIPDKEIIHECLCKSDLTSVEILTLLALYSLFEAGGVPAWGIIGILARKVISMGLARDSSLVGDMSQVEMERRRRLLWSVYVLDRMISVSYGLAPSLSEEDIKIPLPSVTVEEYASADRSYYAMTLQINRHVVSLRQLEGKILQAVHLTPPMLFTQGMMAPYIDDIRREIDDWYTQGCLLSSSTGNDNDQIPFHNTISWHNARYQNLLVLLYSPSKLNFQHSVERVSELHAAAQKYVQSTLVLQQQRHLPLNWITLCRFLTMGAILYHCYIWRLKQSKSIDDRNITERTDSLEYKIPGSSPSLVSPLDKDASLKEIANDVFLCAKFLDLFPASWQTAKQAAAVFWQFAEYISAQQSTANIPNAAEFELSAVNDESPFINKVQRNFDPVLDAIKIYNDKQRPLSSSGVELTRNKGRRVSLKGIRKQILQLIKTNLGDTSIYAYAVREDESVLGLMNTMAEEKLLPFNDFVSTTTNDLFQGSNISPNDLGSRRGRLWLDFMDDLPLGVL</sequence>
<keyword evidence="4" id="KW-0805">Transcription regulation</keyword>
<name>A0AAD4KND2_9EURO</name>
<dbReference type="PANTHER" id="PTHR47782:SF7">
    <property type="entry name" value="PROTEIN STB5"/>
    <property type="match status" value="1"/>
</dbReference>
<dbReference type="GO" id="GO:0008270">
    <property type="term" value="F:zinc ion binding"/>
    <property type="evidence" value="ECO:0007669"/>
    <property type="project" value="InterPro"/>
</dbReference>
<dbReference type="PROSITE" id="PS50048">
    <property type="entry name" value="ZN2_CY6_FUNGAL_2"/>
    <property type="match status" value="1"/>
</dbReference>
<evidence type="ECO:0000256" key="2">
    <source>
        <dbReference type="ARBA" id="ARBA00022723"/>
    </source>
</evidence>
<evidence type="ECO:0000313" key="11">
    <source>
        <dbReference type="Proteomes" id="UP001201262"/>
    </source>
</evidence>
<accession>A0AAD4KND2</accession>
<keyword evidence="2" id="KW-0479">Metal-binding</keyword>
<dbReference type="GO" id="GO:0005634">
    <property type="term" value="C:nucleus"/>
    <property type="evidence" value="ECO:0007669"/>
    <property type="project" value="UniProtKB-SubCell"/>
</dbReference>
<dbReference type="PROSITE" id="PS00463">
    <property type="entry name" value="ZN2_CY6_FUNGAL_1"/>
    <property type="match status" value="1"/>
</dbReference>
<dbReference type="InterPro" id="IPR052202">
    <property type="entry name" value="Yeast_MetPath_Reg"/>
</dbReference>
<dbReference type="GO" id="GO:0006351">
    <property type="term" value="P:DNA-templated transcription"/>
    <property type="evidence" value="ECO:0007669"/>
    <property type="project" value="InterPro"/>
</dbReference>